<organism evidence="1 2">
    <name type="scientific">Klebsiella pneumoniae IS43</name>
    <dbReference type="NCBI Taxonomy" id="1432552"/>
    <lineage>
        <taxon>Bacteria</taxon>
        <taxon>Pseudomonadati</taxon>
        <taxon>Pseudomonadota</taxon>
        <taxon>Gammaproteobacteria</taxon>
        <taxon>Enterobacterales</taxon>
        <taxon>Enterobacteriaceae</taxon>
        <taxon>Klebsiella/Raoultella group</taxon>
        <taxon>Klebsiella</taxon>
        <taxon>Klebsiella pneumoniae complex</taxon>
    </lineage>
</organism>
<sequence>MFKVFCKYSPAGITPSSDADIAEKFYKTFHDDILNRCN</sequence>
<proteinExistence type="predicted"/>
<accession>W1DU69</accession>
<dbReference type="EMBL" id="CBWK010000876">
    <property type="protein sequence ID" value="CDL13006.1"/>
    <property type="molecule type" value="Genomic_DNA"/>
</dbReference>
<keyword evidence="2" id="KW-1185">Reference proteome</keyword>
<dbReference type="Proteomes" id="UP000019183">
    <property type="component" value="Unassembled WGS sequence"/>
</dbReference>
<dbReference type="AlphaFoldDB" id="W1DU69"/>
<comment type="caution">
    <text evidence="1">The sequence shown here is derived from an EMBL/GenBank/DDBJ whole genome shotgun (WGS) entry which is preliminary data.</text>
</comment>
<reference evidence="1" key="1">
    <citation type="submission" date="2013-10" db="EMBL/GenBank/DDBJ databases">
        <title>Antibiotic resistance diversity of beta-lactamase producers in the General Hospital Vienna.</title>
        <authorList>
            <person name="Barisic I."/>
            <person name="Mitteregger D."/>
            <person name="Hirschl A.M."/>
            <person name="Noehammer C."/>
            <person name="Wiesinger-Mayr H."/>
        </authorList>
    </citation>
    <scope>NUCLEOTIDE SEQUENCE [LARGE SCALE GENOMIC DNA]</scope>
    <source>
        <strain evidence="1">IS43</strain>
    </source>
</reference>
<name>W1DU69_KLEPN</name>
<protein>
    <submittedName>
        <fullName evidence="1">Uncharacterized protein</fullName>
    </submittedName>
</protein>
<evidence type="ECO:0000313" key="1">
    <source>
        <dbReference type="EMBL" id="CDL13006.1"/>
    </source>
</evidence>
<evidence type="ECO:0000313" key="2">
    <source>
        <dbReference type="Proteomes" id="UP000019183"/>
    </source>
</evidence>